<keyword evidence="1" id="KW-0328">Glycosyltransferase</keyword>
<evidence type="ECO:0000259" key="7">
    <source>
        <dbReference type="Pfam" id="PF01702"/>
    </source>
</evidence>
<reference evidence="8 9" key="1">
    <citation type="journal article" date="2012" name="Appl. Environ. Microbiol.">
        <title>Short-read sequencing for genomic analysis of the brown rot fungus Fibroporia radiculosa.</title>
        <authorList>
            <person name="Tang J.D."/>
            <person name="Perkins A.D."/>
            <person name="Sonstegard T.S."/>
            <person name="Schroeder S.G."/>
            <person name="Burgess S.C."/>
            <person name="Diehl S.V."/>
        </authorList>
    </citation>
    <scope>NUCLEOTIDE SEQUENCE [LARGE SCALE GENOMIC DNA]</scope>
    <source>
        <strain evidence="8 9">TFFH 294</strain>
    </source>
</reference>
<dbReference type="InParanoid" id="J4GNB8"/>
<dbReference type="NCBIfam" id="TIGR00449">
    <property type="entry name" value="tgt_general"/>
    <property type="match status" value="1"/>
</dbReference>
<gene>
    <name evidence="8" type="ORF">FIBRA_03163</name>
</gene>
<accession>J4GNB8</accession>
<dbReference type="FunCoup" id="J4GNB8">
    <property type="interactions" value="187"/>
</dbReference>
<dbReference type="GO" id="GO:0046872">
    <property type="term" value="F:metal ion binding"/>
    <property type="evidence" value="ECO:0007669"/>
    <property type="project" value="UniProtKB-KW"/>
</dbReference>
<dbReference type="RefSeq" id="XP_012180398.1">
    <property type="nucleotide sequence ID" value="XM_012325008.1"/>
</dbReference>
<protein>
    <recommendedName>
        <fullName evidence="6">tRNA-guanosine(34) queuine transglycosylase</fullName>
        <ecNumber evidence="6">2.4.2.64</ecNumber>
    </recommendedName>
</protein>
<evidence type="ECO:0000256" key="4">
    <source>
        <dbReference type="ARBA" id="ARBA00022723"/>
    </source>
</evidence>
<dbReference type="STRING" id="599839.J4GNB8"/>
<dbReference type="HOGENOM" id="CLU_022060_0_1_1"/>
<dbReference type="AlphaFoldDB" id="J4GNB8"/>
<dbReference type="GeneID" id="24096026"/>
<dbReference type="EMBL" id="HE797020">
    <property type="protein sequence ID" value="CCM01115.1"/>
    <property type="molecule type" value="Genomic_DNA"/>
</dbReference>
<evidence type="ECO:0000256" key="2">
    <source>
        <dbReference type="ARBA" id="ARBA00022679"/>
    </source>
</evidence>
<dbReference type="GO" id="GO:0008479">
    <property type="term" value="F:tRNA-guanosine(34) queuine transglycosylase activity"/>
    <property type="evidence" value="ECO:0007669"/>
    <property type="project" value="UniProtKB-EC"/>
</dbReference>
<dbReference type="Proteomes" id="UP000006352">
    <property type="component" value="Unassembled WGS sequence"/>
</dbReference>
<keyword evidence="9" id="KW-1185">Reference proteome</keyword>
<dbReference type="SUPFAM" id="SSF51713">
    <property type="entry name" value="tRNA-guanine transglycosylase"/>
    <property type="match status" value="1"/>
</dbReference>
<dbReference type="GO" id="GO:0005829">
    <property type="term" value="C:cytosol"/>
    <property type="evidence" value="ECO:0007669"/>
    <property type="project" value="TreeGrafter"/>
</dbReference>
<dbReference type="InterPro" id="IPR002616">
    <property type="entry name" value="tRNA_ribo_trans-like"/>
</dbReference>
<evidence type="ECO:0000313" key="8">
    <source>
        <dbReference type="EMBL" id="CCM01115.1"/>
    </source>
</evidence>
<sequence length="382" mass="42130">MLPTFMPVATQAAIKGLTAHQVEALGVSLILNNTYHLNLRPGIQVLKEAGGAHEFQGWRHNLLTDSGGFQLVSLNKFTKITEEGALFASPFTSEPTMLTPEESISIQHAIGSDIMMQLDDVGPRVGEAMWRTIRWLDRCIEFHEKSGKRHQNLFAIVQGGIDHELRDQCLEEMIKRKDRVAGYAIGGLSGGEEKDIFWRVIKQCAEKLPEDRPRYSMGIGFAEDLLVCVALGVDMADCVFPTRTARFGVALTFQGPLNLRLSKHAEDMRPVDENCPCPTCADGTSRAMLHHIITIETAGAHAVTQHNIVFQARVMGGAREAIIGGTFPAYLKRFFASYFGDAGYPEWCVNALRSVGVDLLADKPDVQVIPGDGAKWEYSDTT</sequence>
<keyword evidence="5" id="KW-0862">Zinc</keyword>
<name>J4GNB8_9APHY</name>
<evidence type="ECO:0000313" key="9">
    <source>
        <dbReference type="Proteomes" id="UP000006352"/>
    </source>
</evidence>
<dbReference type="Gene3D" id="3.20.20.105">
    <property type="entry name" value="Queuine tRNA-ribosyltransferase-like"/>
    <property type="match status" value="1"/>
</dbReference>
<dbReference type="NCBIfam" id="TIGR00430">
    <property type="entry name" value="Q_tRNA_tgt"/>
    <property type="match status" value="1"/>
</dbReference>
<dbReference type="PANTHER" id="PTHR43530:SF1">
    <property type="entry name" value="QUEUINE TRNA-RIBOSYLTRANSFERASE CATALYTIC SUBUNIT 1"/>
    <property type="match status" value="1"/>
</dbReference>
<feature type="domain" description="tRNA-guanine(15) transglycosylase-like" evidence="7">
    <location>
        <begin position="3"/>
        <end position="338"/>
    </location>
</feature>
<evidence type="ECO:0000256" key="5">
    <source>
        <dbReference type="ARBA" id="ARBA00022833"/>
    </source>
</evidence>
<evidence type="ECO:0000256" key="6">
    <source>
        <dbReference type="ARBA" id="ARBA00024223"/>
    </source>
</evidence>
<keyword evidence="3" id="KW-0819">tRNA processing</keyword>
<dbReference type="InterPro" id="IPR004803">
    <property type="entry name" value="TGT"/>
</dbReference>
<dbReference type="InterPro" id="IPR036511">
    <property type="entry name" value="TGT-like_sf"/>
</dbReference>
<dbReference type="GO" id="GO:0006400">
    <property type="term" value="P:tRNA modification"/>
    <property type="evidence" value="ECO:0007669"/>
    <property type="project" value="InterPro"/>
</dbReference>
<dbReference type="EC" id="2.4.2.64" evidence="6"/>
<evidence type="ECO:0000256" key="1">
    <source>
        <dbReference type="ARBA" id="ARBA00022676"/>
    </source>
</evidence>
<dbReference type="PANTHER" id="PTHR43530">
    <property type="entry name" value="QUEUINE TRNA-RIBOSYLTRANSFERASE CATALYTIC SUBUNIT 1"/>
    <property type="match status" value="1"/>
</dbReference>
<keyword evidence="4" id="KW-0479">Metal-binding</keyword>
<dbReference type="OrthoDB" id="10249838at2759"/>
<keyword evidence="2" id="KW-0808">Transferase</keyword>
<dbReference type="Pfam" id="PF01702">
    <property type="entry name" value="TGT"/>
    <property type="match status" value="1"/>
</dbReference>
<proteinExistence type="predicted"/>
<organism evidence="8 9">
    <name type="scientific">Fibroporia radiculosa</name>
    <dbReference type="NCBI Taxonomy" id="599839"/>
    <lineage>
        <taxon>Eukaryota</taxon>
        <taxon>Fungi</taxon>
        <taxon>Dikarya</taxon>
        <taxon>Basidiomycota</taxon>
        <taxon>Agaricomycotina</taxon>
        <taxon>Agaricomycetes</taxon>
        <taxon>Polyporales</taxon>
        <taxon>Fibroporiaceae</taxon>
        <taxon>Fibroporia</taxon>
    </lineage>
</organism>
<evidence type="ECO:0000256" key="3">
    <source>
        <dbReference type="ARBA" id="ARBA00022694"/>
    </source>
</evidence>